<feature type="compositionally biased region" description="Polar residues" evidence="1">
    <location>
        <begin position="1"/>
        <end position="10"/>
    </location>
</feature>
<evidence type="ECO:0000256" key="2">
    <source>
        <dbReference type="SAM" id="Phobius"/>
    </source>
</evidence>
<dbReference type="Gene3D" id="3.40.50.1820">
    <property type="entry name" value="alpha/beta hydrolase"/>
    <property type="match status" value="1"/>
</dbReference>
<organism evidence="3 4">
    <name type="scientific">Discostella pseudostelligera</name>
    <dbReference type="NCBI Taxonomy" id="259834"/>
    <lineage>
        <taxon>Eukaryota</taxon>
        <taxon>Sar</taxon>
        <taxon>Stramenopiles</taxon>
        <taxon>Ochrophyta</taxon>
        <taxon>Bacillariophyta</taxon>
        <taxon>Coscinodiscophyceae</taxon>
        <taxon>Thalassiosirophycidae</taxon>
        <taxon>Stephanodiscales</taxon>
        <taxon>Stephanodiscaceae</taxon>
        <taxon>Discostella</taxon>
    </lineage>
</organism>
<keyword evidence="2" id="KW-0812">Transmembrane</keyword>
<comment type="caution">
    <text evidence="3">The sequence shown here is derived from an EMBL/GenBank/DDBJ whole genome shotgun (WGS) entry which is preliminary data.</text>
</comment>
<evidence type="ECO:0000313" key="3">
    <source>
        <dbReference type="EMBL" id="KAL3763667.1"/>
    </source>
</evidence>
<feature type="transmembrane region" description="Helical" evidence="2">
    <location>
        <begin position="87"/>
        <end position="108"/>
    </location>
</feature>
<keyword evidence="4" id="KW-1185">Reference proteome</keyword>
<keyword evidence="2" id="KW-1133">Transmembrane helix</keyword>
<dbReference type="PANTHER" id="PTHR37471:SF1">
    <property type="entry name" value="AB HYDROLASE-1 DOMAIN-CONTAINING PROTEIN"/>
    <property type="match status" value="1"/>
</dbReference>
<gene>
    <name evidence="3" type="ORF">ACHAWU_009091</name>
</gene>
<sequence length="853" mass="97095">MATTRTTSRLGNGSDNGGGGSSSSSSPPLPNSSHQFHSPKSSPSSSPLTTTHYFITRPPSRRSSSTISTYDLPMEKNAIGLLSPTGIFFSSVKLTVPLAYIYIALILWRELCFSFPKSMLESEFMTMYFSVGVWMARTMTSSSWLVEIWAVIEGIFYVILFWHRKYLNSLDTLELSLRSAPMLETRERSELWERIMDCEEGMCSKFISGWFFGEKIENLTRLDVMDFLTWSLFEGRNIEHLTLEETQQLRGFLADLEYNISIEQFGLEEAERIDEDEREEDVVHEGHSKNDERKVDCTDGTQPMRFLDGSITPMRKKKKGREPKQRFRFQETRNESHPSYFSDLYESYKVWCDNQYRGIMENRSFNSLQDLRNFVAEKTQQLHHAEQSAVASASESLQHAYFSLVEKDGMIDKQLTALSHATQLQISEAWNSIWKMKERLRTASDISSRRKALLQQLKSYRKTLAQMRSMATAVPSKQMADLMKKITQCYEALESVEASAKDAFVQVTGFVGKNLLSSKEPPRYLKYSCDPLMDVASYPLMFHIIILLFTEGGLRVIMWLKGFQRLRVGPVSYYYHPGKSNNYNASEREDRETDESDIVPIVFCHGIGIGLIFYMTLVDELLKIGRPLILPEISYVSGFRPWQSPNCVLPPAAVTSCLMSILACHGYARGAFLGHSYGTSWLSFMCKYAPRAVAAVLFLDPICFCLHSPRLTKNFVYHRADPGSTSHMVRTDVNVNWTIQRGFPWARISLFTEQIPCVPCAVFLSERDALVPTAKVEKYLEKKGAVVLDACDAGTDHFGSFSKQSHPINVTIFRNAGHGDWPLETSTNRQVARAASTLVNLIKQVSTEDFREY</sequence>
<feature type="compositionally biased region" description="Low complexity" evidence="1">
    <location>
        <begin position="22"/>
        <end position="66"/>
    </location>
</feature>
<evidence type="ECO:0000313" key="4">
    <source>
        <dbReference type="Proteomes" id="UP001530293"/>
    </source>
</evidence>
<dbReference type="EMBL" id="JALLBG020000118">
    <property type="protein sequence ID" value="KAL3763667.1"/>
    <property type="molecule type" value="Genomic_DNA"/>
</dbReference>
<feature type="transmembrane region" description="Helical" evidence="2">
    <location>
        <begin position="598"/>
        <end position="617"/>
    </location>
</feature>
<dbReference type="Proteomes" id="UP001530293">
    <property type="component" value="Unassembled WGS sequence"/>
</dbReference>
<protein>
    <recommendedName>
        <fullName evidence="5">AB hydrolase-1 domain-containing protein</fullName>
    </recommendedName>
</protein>
<keyword evidence="2" id="KW-0472">Membrane</keyword>
<dbReference type="SUPFAM" id="SSF53474">
    <property type="entry name" value="alpha/beta-Hydrolases"/>
    <property type="match status" value="1"/>
</dbReference>
<reference evidence="3 4" key="1">
    <citation type="submission" date="2024-10" db="EMBL/GenBank/DDBJ databases">
        <title>Updated reference genomes for cyclostephanoid diatoms.</title>
        <authorList>
            <person name="Roberts W.R."/>
            <person name="Alverson A.J."/>
        </authorList>
    </citation>
    <scope>NUCLEOTIDE SEQUENCE [LARGE SCALE GENOMIC DNA]</scope>
    <source>
        <strain evidence="3 4">AJA232-27</strain>
    </source>
</reference>
<name>A0ABD3MJF0_9STRA</name>
<dbReference type="PANTHER" id="PTHR37471">
    <property type="entry name" value="UNNAMED PRODUCT"/>
    <property type="match status" value="1"/>
</dbReference>
<proteinExistence type="predicted"/>
<evidence type="ECO:0000256" key="1">
    <source>
        <dbReference type="SAM" id="MobiDB-lite"/>
    </source>
</evidence>
<feature type="region of interest" description="Disordered" evidence="1">
    <location>
        <begin position="1"/>
        <end position="66"/>
    </location>
</feature>
<dbReference type="AlphaFoldDB" id="A0ABD3MJF0"/>
<dbReference type="InterPro" id="IPR029058">
    <property type="entry name" value="AB_hydrolase_fold"/>
</dbReference>
<evidence type="ECO:0008006" key="5">
    <source>
        <dbReference type="Google" id="ProtNLM"/>
    </source>
</evidence>
<feature type="transmembrane region" description="Helical" evidence="2">
    <location>
        <begin position="540"/>
        <end position="560"/>
    </location>
</feature>
<accession>A0ABD3MJF0</accession>